<dbReference type="NCBIfam" id="NF003918">
    <property type="entry name" value="PRK05443.1-2"/>
    <property type="match status" value="1"/>
</dbReference>
<dbReference type="NCBIfam" id="NF003922">
    <property type="entry name" value="PRK05443.2-3"/>
    <property type="match status" value="1"/>
</dbReference>
<dbReference type="PANTHER" id="PTHR30218">
    <property type="entry name" value="POLYPHOSPHATE KINASE"/>
    <property type="match status" value="1"/>
</dbReference>
<dbReference type="Pfam" id="PF17941">
    <property type="entry name" value="PP_kinase_C_1"/>
    <property type="match status" value="1"/>
</dbReference>
<dbReference type="Pfam" id="PF13089">
    <property type="entry name" value="PP_kinase_N"/>
    <property type="match status" value="1"/>
</dbReference>
<evidence type="ECO:0000313" key="16">
    <source>
        <dbReference type="Proteomes" id="UP001183607"/>
    </source>
</evidence>
<feature type="domain" description="Polyphosphate kinase N-terminal" evidence="12">
    <location>
        <begin position="99"/>
        <end position="204"/>
    </location>
</feature>
<dbReference type="Proteomes" id="UP001183607">
    <property type="component" value="Unassembled WGS sequence"/>
</dbReference>
<evidence type="ECO:0000256" key="8">
    <source>
        <dbReference type="HAMAP-Rule" id="MF_00347"/>
    </source>
</evidence>
<proteinExistence type="inferred from homology"/>
<feature type="compositionally biased region" description="Low complexity" evidence="10">
    <location>
        <begin position="16"/>
        <end position="46"/>
    </location>
</feature>
<comment type="function">
    <text evidence="8 9">Catalyzes the reversible transfer of the terminal phosphate of ATP to form a long-chain polyphosphate (polyP).</text>
</comment>
<evidence type="ECO:0000259" key="12">
    <source>
        <dbReference type="Pfam" id="PF13089"/>
    </source>
</evidence>
<dbReference type="SUPFAM" id="SSF56024">
    <property type="entry name" value="Phospholipase D/nuclease"/>
    <property type="match status" value="2"/>
</dbReference>
<feature type="binding site" evidence="8">
    <location>
        <position position="681"/>
    </location>
    <ligand>
        <name>ATP</name>
        <dbReference type="ChEBI" id="CHEBI:30616"/>
    </ligand>
</feature>
<reference evidence="16" key="1">
    <citation type="submission" date="2023-07" db="EMBL/GenBank/DDBJ databases">
        <title>30 novel species of actinomycetes from the DSMZ collection.</title>
        <authorList>
            <person name="Nouioui I."/>
        </authorList>
    </citation>
    <scope>NUCLEOTIDE SEQUENCE [LARGE SCALE GENOMIC DNA]</scope>
    <source>
        <strain evidence="16">DSM 41982</strain>
    </source>
</reference>
<dbReference type="SUPFAM" id="SSF140356">
    <property type="entry name" value="PPK N-terminal domain-like"/>
    <property type="match status" value="1"/>
</dbReference>
<feature type="region of interest" description="Disordered" evidence="10">
    <location>
        <begin position="738"/>
        <end position="781"/>
    </location>
</feature>
<comment type="PTM">
    <text evidence="8 9">An intermediate of this reaction is the autophosphorylated ppk in which a phosphate is covalently linked to a histidine residue through a N-P bond.</text>
</comment>
<feature type="domain" description="Polyphosphate kinase C-terminal" evidence="13">
    <location>
        <begin position="592"/>
        <end position="756"/>
    </location>
</feature>
<dbReference type="PIRSF" id="PIRSF015589">
    <property type="entry name" value="PP_kinase"/>
    <property type="match status" value="1"/>
</dbReference>
<protein>
    <recommendedName>
        <fullName evidence="8 9">Polyphosphate kinase</fullName>
        <ecNumber evidence="8 9">2.7.4.1</ecNumber>
    </recommendedName>
    <alternativeName>
        <fullName evidence="8">ATP-polyphosphate phosphotransferase</fullName>
    </alternativeName>
    <alternativeName>
        <fullName evidence="8">Polyphosphoric acid kinase</fullName>
    </alternativeName>
</protein>
<dbReference type="GO" id="GO:0006799">
    <property type="term" value="P:polyphosphate biosynthetic process"/>
    <property type="evidence" value="ECO:0007669"/>
    <property type="project" value="UniProtKB-UniRule"/>
</dbReference>
<feature type="binding site" evidence="8">
    <location>
        <position position="464"/>
    </location>
    <ligand>
        <name>Mg(2+)</name>
        <dbReference type="ChEBI" id="CHEBI:18420"/>
    </ligand>
</feature>
<dbReference type="InterPro" id="IPR024953">
    <property type="entry name" value="PP_kinase_middle"/>
</dbReference>
<accession>A0ABD5EFZ7</accession>
<evidence type="ECO:0000256" key="6">
    <source>
        <dbReference type="ARBA" id="ARBA00022840"/>
    </source>
</evidence>
<name>A0ABD5EFZ7_9ACTN</name>
<feature type="domain" description="Polyphosphate kinase middle" evidence="11">
    <location>
        <begin position="214"/>
        <end position="387"/>
    </location>
</feature>
<dbReference type="Gene3D" id="1.20.58.310">
    <property type="entry name" value="Polyphosphate kinase N-terminal domain"/>
    <property type="match status" value="1"/>
</dbReference>
<dbReference type="NCBIfam" id="TIGR03705">
    <property type="entry name" value="poly_P_kin"/>
    <property type="match status" value="1"/>
</dbReference>
<dbReference type="NCBIfam" id="NF003921">
    <property type="entry name" value="PRK05443.2-2"/>
    <property type="match status" value="1"/>
</dbReference>
<keyword evidence="5 8" id="KW-0418">Kinase</keyword>
<evidence type="ECO:0000313" key="15">
    <source>
        <dbReference type="EMBL" id="MDT0419145.1"/>
    </source>
</evidence>
<keyword evidence="2 8" id="KW-0808">Transferase</keyword>
<evidence type="ECO:0000256" key="10">
    <source>
        <dbReference type="SAM" id="MobiDB-lite"/>
    </source>
</evidence>
<dbReference type="InterPro" id="IPR025198">
    <property type="entry name" value="PPK_N_dom"/>
</dbReference>
<dbReference type="RefSeq" id="WP_095682492.1">
    <property type="nucleotide sequence ID" value="NZ_JAVRER010000064.1"/>
</dbReference>
<dbReference type="InterPro" id="IPR041108">
    <property type="entry name" value="PP_kinase_C_1"/>
</dbReference>
<dbReference type="InterPro" id="IPR003414">
    <property type="entry name" value="PP_kinase"/>
</dbReference>
<feature type="compositionally biased region" description="Basic residues" evidence="10">
    <location>
        <begin position="772"/>
        <end position="781"/>
    </location>
</feature>
<feature type="compositionally biased region" description="Low complexity" evidence="10">
    <location>
        <begin position="1"/>
        <end position="10"/>
    </location>
</feature>
<dbReference type="PANTHER" id="PTHR30218:SF0">
    <property type="entry name" value="POLYPHOSPHATE KINASE"/>
    <property type="match status" value="1"/>
</dbReference>
<evidence type="ECO:0000256" key="3">
    <source>
        <dbReference type="ARBA" id="ARBA00022723"/>
    </source>
</evidence>
<dbReference type="AlphaFoldDB" id="A0ABD5EFZ7"/>
<feature type="binding site" evidence="8">
    <location>
        <position position="653"/>
    </location>
    <ligand>
        <name>ATP</name>
        <dbReference type="ChEBI" id="CHEBI:30616"/>
    </ligand>
</feature>
<organism evidence="15 16">
    <name type="scientific">Streptomyces evansiae</name>
    <dbReference type="NCBI Taxonomy" id="3075535"/>
    <lineage>
        <taxon>Bacteria</taxon>
        <taxon>Bacillati</taxon>
        <taxon>Actinomycetota</taxon>
        <taxon>Actinomycetes</taxon>
        <taxon>Kitasatosporales</taxon>
        <taxon>Streptomycetaceae</taxon>
        <taxon>Streptomyces</taxon>
    </lineage>
</organism>
<dbReference type="NCBIfam" id="NF003917">
    <property type="entry name" value="PRK05443.1-1"/>
    <property type="match status" value="1"/>
</dbReference>
<dbReference type="Pfam" id="PF02503">
    <property type="entry name" value="PP_kinase"/>
    <property type="match status" value="1"/>
</dbReference>
<feature type="region of interest" description="Disordered" evidence="10">
    <location>
        <begin position="1"/>
        <end position="77"/>
    </location>
</feature>
<feature type="binding site" evidence="8">
    <location>
        <position position="494"/>
    </location>
    <ligand>
        <name>Mg(2+)</name>
        <dbReference type="ChEBI" id="CHEBI:18420"/>
    </ligand>
</feature>
<evidence type="ECO:0000256" key="9">
    <source>
        <dbReference type="RuleBase" id="RU003800"/>
    </source>
</evidence>
<dbReference type="GO" id="GO:0008976">
    <property type="term" value="F:polyphosphate kinase activity"/>
    <property type="evidence" value="ECO:0007669"/>
    <property type="project" value="UniProtKB-UniRule"/>
</dbReference>
<evidence type="ECO:0000259" key="11">
    <source>
        <dbReference type="Pfam" id="PF02503"/>
    </source>
</evidence>
<dbReference type="HAMAP" id="MF_00347">
    <property type="entry name" value="Polyphosphate_kinase"/>
    <property type="match status" value="1"/>
</dbReference>
<comment type="cofactor">
    <cofactor evidence="8">
        <name>Mg(2+)</name>
        <dbReference type="ChEBI" id="CHEBI:18420"/>
    </cofactor>
</comment>
<dbReference type="EMBL" id="JAVRER010000064">
    <property type="protein sequence ID" value="MDT0419145.1"/>
    <property type="molecule type" value="Genomic_DNA"/>
</dbReference>
<dbReference type="GO" id="GO:0046872">
    <property type="term" value="F:metal ion binding"/>
    <property type="evidence" value="ECO:0007669"/>
    <property type="project" value="UniProtKB-KW"/>
</dbReference>
<dbReference type="InterPro" id="IPR036832">
    <property type="entry name" value="PPK_N_dom_sf"/>
</dbReference>
<evidence type="ECO:0000256" key="2">
    <source>
        <dbReference type="ARBA" id="ARBA00022679"/>
    </source>
</evidence>
<keyword evidence="3 8" id="KW-0479">Metal-binding</keyword>
<evidence type="ECO:0000259" key="13">
    <source>
        <dbReference type="Pfam" id="PF13090"/>
    </source>
</evidence>
<comment type="caution">
    <text evidence="15">The sequence shown here is derived from an EMBL/GenBank/DDBJ whole genome shotgun (WGS) entry which is preliminary data.</text>
</comment>
<comment type="similarity">
    <text evidence="8 9">Belongs to the polyphosphate kinase 1 (PPK1) family.</text>
</comment>
<keyword evidence="6 8" id="KW-0067">ATP-binding</keyword>
<sequence length="781" mass="86371">MTQPSSSSPSAPVPGRPGSAPSSPDSGRATDPAGTARAETGRATVASLPGHRSAPTGQPPHGSAHGDTAGTGSALEPDLDADLDAYEDPEGVELPAGRFLDRERSWLAFNERVLELAEDPRTPLLERANFLAIFASNLDEFFMVRVAGLKRRIATGVATRSASGLLPREVLELIWTRSRELMARHAACFQQDVLPALADEGVQLVRWAELSETEQARLFTLFRQQIFPVLTPLAVDPAHPFPYISGLSLNLAVVVRNPVSGHRHFARVKVPPLLSRFLEAAPDRYVPIEDVIAAHLEELFPGMEVLAHHSFRLTRNEDLEVEEDDAENLLQALEKELMRRRFGPPVRLEVEESIDPYILDLLVRELKISDVEVYPLPGPLDLTGLFGIASLDRPELKFPKFIAGTHRDLAEVESASAPDIFAAVRERDVLLHHPYDSFSTSVQAFLEQAAADPDVLAIKQTLYRTSGDSPIVDALIDAAESGKQVLVLVEIKARFDEQANIKWARKLEEAGCHVVYGLVGLKTHCKLSLVVRQEGETLRRYSHVGTGNYHPKTARLYEDLGLLTADPQVGADLSDLFNRLSGYSRRETYRRLLVAPRSLRDGLIERIENEVRHHRAGRPAHVHFKVNSMVDEAIIDACYRASMAGVPVDVWVRGICAIRPGVPGLSENIRVRSVLGRFLEHSRVFAFGNGGEPEVWFGSADMMHRNLDRRIEALVRVSDPAHRAALARVLETGMSDSTASWHLGPDGEWNRHSTDADGQQLPNVQELLIDARRRRRGTSTP</sequence>
<feature type="binding site" evidence="8">
    <location>
        <position position="137"/>
    </location>
    <ligand>
        <name>ATP</name>
        <dbReference type="ChEBI" id="CHEBI:30616"/>
    </ligand>
</feature>
<dbReference type="Gene3D" id="3.30.870.10">
    <property type="entry name" value="Endonuclease Chain A"/>
    <property type="match status" value="2"/>
</dbReference>
<evidence type="ECO:0000259" key="14">
    <source>
        <dbReference type="Pfam" id="PF17941"/>
    </source>
</evidence>
<dbReference type="GO" id="GO:0005524">
    <property type="term" value="F:ATP binding"/>
    <property type="evidence" value="ECO:0007669"/>
    <property type="project" value="UniProtKB-KW"/>
</dbReference>
<keyword evidence="1 8" id="KW-0597">Phosphoprotein</keyword>
<evidence type="ECO:0000256" key="5">
    <source>
        <dbReference type="ARBA" id="ARBA00022777"/>
    </source>
</evidence>
<keyword evidence="4 8" id="KW-0547">Nucleotide-binding</keyword>
<dbReference type="Gene3D" id="3.30.1840.10">
    <property type="entry name" value="Polyphosphate kinase middle domain"/>
    <property type="match status" value="1"/>
</dbReference>
<dbReference type="SUPFAM" id="SSF143724">
    <property type="entry name" value="PHP14-like"/>
    <property type="match status" value="1"/>
</dbReference>
<evidence type="ECO:0000256" key="7">
    <source>
        <dbReference type="ARBA" id="ARBA00022842"/>
    </source>
</evidence>
<feature type="binding site" evidence="8">
    <location>
        <position position="557"/>
    </location>
    <ligand>
        <name>ATP</name>
        <dbReference type="ChEBI" id="CHEBI:30616"/>
    </ligand>
</feature>
<dbReference type="CDD" id="cd09168">
    <property type="entry name" value="PLDc_PaPPK1_C2_like"/>
    <property type="match status" value="1"/>
</dbReference>
<feature type="active site" description="Phosphohistidine intermediate" evidence="8">
    <location>
        <position position="524"/>
    </location>
</feature>
<dbReference type="Pfam" id="PF13090">
    <property type="entry name" value="PP_kinase_C"/>
    <property type="match status" value="1"/>
</dbReference>
<comment type="catalytic activity">
    <reaction evidence="8 9">
        <text>[phosphate](n) + ATP = [phosphate](n+1) + ADP</text>
        <dbReference type="Rhea" id="RHEA:19573"/>
        <dbReference type="Rhea" id="RHEA-COMP:9859"/>
        <dbReference type="Rhea" id="RHEA-COMP:14280"/>
        <dbReference type="ChEBI" id="CHEBI:16838"/>
        <dbReference type="ChEBI" id="CHEBI:30616"/>
        <dbReference type="ChEBI" id="CHEBI:456216"/>
        <dbReference type="EC" id="2.7.4.1"/>
    </reaction>
</comment>
<gene>
    <name evidence="8" type="primary">ppk</name>
    <name evidence="15" type="ORF">RM574_27050</name>
</gene>
<dbReference type="CDD" id="cd09165">
    <property type="entry name" value="PLDc_PaPPK1_C1_like"/>
    <property type="match status" value="1"/>
</dbReference>
<keyword evidence="7 8" id="KW-0460">Magnesium</keyword>
<dbReference type="InterPro" id="IPR025200">
    <property type="entry name" value="PPK_C_dom2"/>
</dbReference>
<feature type="domain" description="Polyphosphate kinase C-terminal" evidence="14">
    <location>
        <begin position="419"/>
        <end position="585"/>
    </location>
</feature>
<evidence type="ECO:0000256" key="1">
    <source>
        <dbReference type="ARBA" id="ARBA00022553"/>
    </source>
</evidence>
<dbReference type="FunFam" id="3.30.870.10:FF:000001">
    <property type="entry name" value="Polyphosphate kinase"/>
    <property type="match status" value="1"/>
</dbReference>
<dbReference type="EC" id="2.7.4.1" evidence="8 9"/>
<evidence type="ECO:0000256" key="4">
    <source>
        <dbReference type="ARBA" id="ARBA00022741"/>
    </source>
</evidence>
<dbReference type="InterPro" id="IPR036830">
    <property type="entry name" value="PP_kinase_middle_dom_sf"/>
</dbReference>